<keyword evidence="2" id="KW-1185">Reference proteome</keyword>
<organism evidence="1 2">
    <name type="scientific">Psilocybe cyanescens</name>
    <dbReference type="NCBI Taxonomy" id="93625"/>
    <lineage>
        <taxon>Eukaryota</taxon>
        <taxon>Fungi</taxon>
        <taxon>Dikarya</taxon>
        <taxon>Basidiomycota</taxon>
        <taxon>Agaricomycotina</taxon>
        <taxon>Agaricomycetes</taxon>
        <taxon>Agaricomycetidae</taxon>
        <taxon>Agaricales</taxon>
        <taxon>Agaricineae</taxon>
        <taxon>Strophariaceae</taxon>
        <taxon>Psilocybe</taxon>
    </lineage>
</organism>
<dbReference type="Proteomes" id="UP000283269">
    <property type="component" value="Unassembled WGS sequence"/>
</dbReference>
<evidence type="ECO:0000313" key="1">
    <source>
        <dbReference type="EMBL" id="PPQ89478.1"/>
    </source>
</evidence>
<dbReference type="InParanoid" id="A0A409XFA4"/>
<dbReference type="AlphaFoldDB" id="A0A409XFA4"/>
<protein>
    <submittedName>
        <fullName evidence="1">Uncharacterized protein</fullName>
    </submittedName>
</protein>
<comment type="caution">
    <text evidence="1">The sequence shown here is derived from an EMBL/GenBank/DDBJ whole genome shotgun (WGS) entry which is preliminary data.</text>
</comment>
<gene>
    <name evidence="1" type="ORF">CVT25_012002</name>
</gene>
<reference evidence="1 2" key="1">
    <citation type="journal article" date="2018" name="Evol. Lett.">
        <title>Horizontal gene cluster transfer increased hallucinogenic mushroom diversity.</title>
        <authorList>
            <person name="Reynolds H.T."/>
            <person name="Vijayakumar V."/>
            <person name="Gluck-Thaler E."/>
            <person name="Korotkin H.B."/>
            <person name="Matheny P.B."/>
            <person name="Slot J.C."/>
        </authorList>
    </citation>
    <scope>NUCLEOTIDE SEQUENCE [LARGE SCALE GENOMIC DNA]</scope>
    <source>
        <strain evidence="1 2">2631</strain>
    </source>
</reference>
<dbReference type="EMBL" id="NHYD01001865">
    <property type="protein sequence ID" value="PPQ89478.1"/>
    <property type="molecule type" value="Genomic_DNA"/>
</dbReference>
<accession>A0A409XFA4</accession>
<evidence type="ECO:0000313" key="2">
    <source>
        <dbReference type="Proteomes" id="UP000283269"/>
    </source>
</evidence>
<name>A0A409XFA4_PSICY</name>
<proteinExistence type="predicted"/>
<sequence>MVREFLNDPPRAAPYTVDQSTYTKAAVFAVEFAVKAWDEIKYILLQRDEDKQWDLVWDAVAFMLSMAGYSAELVNLLSKQNLTFNLGRPGTNVRHRVQTLFGAVRNYLLKFKGSNPSPFKIIIDWTQYPNNYVGNCFMAEDLDGDGYTWRVFYVDESILPSDEDI</sequence>